<dbReference type="VEuPathDB" id="PlasmoDB:PGAL8A_00283400"/>
<feature type="region of interest" description="Disordered" evidence="1">
    <location>
        <begin position="134"/>
        <end position="159"/>
    </location>
</feature>
<evidence type="ECO:0000256" key="1">
    <source>
        <dbReference type="SAM" id="MobiDB-lite"/>
    </source>
</evidence>
<accession>A0A1J1GWF5</accession>
<dbReference type="GeneID" id="39731367"/>
<evidence type="ECO:0000313" key="2">
    <source>
        <dbReference type="EMBL" id="CRG95637.1"/>
    </source>
</evidence>
<organism evidence="2 3">
    <name type="scientific">Plasmodium gallinaceum</name>
    <dbReference type="NCBI Taxonomy" id="5849"/>
    <lineage>
        <taxon>Eukaryota</taxon>
        <taxon>Sar</taxon>
        <taxon>Alveolata</taxon>
        <taxon>Apicomplexa</taxon>
        <taxon>Aconoidasida</taxon>
        <taxon>Haemosporida</taxon>
        <taxon>Plasmodiidae</taxon>
        <taxon>Plasmodium</taxon>
        <taxon>Plasmodium (Haemamoeba)</taxon>
    </lineage>
</organism>
<proteinExistence type="predicted"/>
<dbReference type="AlphaFoldDB" id="A0A1J1GWF5"/>
<dbReference type="RefSeq" id="XP_028528445.1">
    <property type="nucleotide sequence ID" value="XM_028671831.1"/>
</dbReference>
<evidence type="ECO:0000313" key="3">
    <source>
        <dbReference type="Proteomes" id="UP000220797"/>
    </source>
</evidence>
<name>A0A1J1GWF5_PLAGA</name>
<reference evidence="2" key="1">
    <citation type="submission" date="2015-04" db="EMBL/GenBank/DDBJ databases">
        <authorList>
            <consortium name="Pathogen Informatics"/>
        </authorList>
    </citation>
    <scope>NUCLEOTIDE SEQUENCE [LARGE SCALE GENOMIC DNA]</scope>
    <source>
        <strain evidence="2">8A</strain>
    </source>
</reference>
<sequence length="450" mass="54129">MKLLFFIYNFIYLMNTYNYECYLISKKNSTYVNKINIKILGSVYPESFLTHSKNIIYNSLKITRKKKNRKSMQIYLINKSKLKKQNAVLKNKSFKHGHFLKKNRCTNDMSEDKINKFDTKRKVHKKKEETYIQNNDKNVSLTKKKKKKKRSKKENKNQNEWLLNYIKKNKINKEENIPDDLKDEHHDFLKYFKMQDNTLTSELNPEQSKEIIKSDYFKNLMAELNLKEDEILSMLKRNEKDVTYLINKNLSIEEIEKKAKNEDVQNEKLFVTFMDNRSLKVGNFVNFKKIGRKYKDIIREVINYFLTKKKDYIDMMKNIENANEIDNYIILLKENVFFKDFNNEILKEIVKKTIIMGYLNQVFSNDIQNFEWNKNIEKCIMSSINNKYKVKEIIYSNNSININIEGMKNNDIDSDEYDEIENSIRSSIEEYQKINNLKILSYFNIFITIS</sequence>
<dbReference type="Proteomes" id="UP000220797">
    <property type="component" value="Unassembled WGS sequence"/>
</dbReference>
<dbReference type="OrthoDB" id="372280at2759"/>
<keyword evidence="3" id="KW-1185">Reference proteome</keyword>
<comment type="caution">
    <text evidence="2">The sequence shown here is derived from an EMBL/GenBank/DDBJ whole genome shotgun (WGS) entry which is preliminary data.</text>
</comment>
<protein>
    <submittedName>
        <fullName evidence="2">Uncharacterized protein</fullName>
    </submittedName>
</protein>
<feature type="compositionally biased region" description="Basic residues" evidence="1">
    <location>
        <begin position="142"/>
        <end position="153"/>
    </location>
</feature>
<gene>
    <name evidence="2" type="ORF">PGAL8A_00283400</name>
</gene>
<dbReference type="EMBL" id="CVMV01000045">
    <property type="protein sequence ID" value="CRG95637.1"/>
    <property type="molecule type" value="Genomic_DNA"/>
</dbReference>